<reference evidence="4" key="1">
    <citation type="submission" date="2016-10" db="EMBL/GenBank/DDBJ databases">
        <authorList>
            <person name="Varghese N."/>
            <person name="Submissions S."/>
        </authorList>
    </citation>
    <scope>NUCLEOTIDE SEQUENCE [LARGE SCALE GENOMIC DNA]</scope>
    <source>
        <strain evidence="4">Gh-67</strain>
    </source>
</reference>
<keyword evidence="1" id="KW-0597">Phosphoprotein</keyword>
<dbReference type="Gene3D" id="3.40.50.2300">
    <property type="match status" value="1"/>
</dbReference>
<name>A0A1G8LPJ2_9SPHI</name>
<organism evidence="3 4">
    <name type="scientific">Mucilaginibacter gossypii</name>
    <dbReference type="NCBI Taxonomy" id="551996"/>
    <lineage>
        <taxon>Bacteria</taxon>
        <taxon>Pseudomonadati</taxon>
        <taxon>Bacteroidota</taxon>
        <taxon>Sphingobacteriia</taxon>
        <taxon>Sphingobacteriales</taxon>
        <taxon>Sphingobacteriaceae</taxon>
        <taxon>Mucilaginibacter</taxon>
    </lineage>
</organism>
<dbReference type="Pfam" id="PF00072">
    <property type="entry name" value="Response_reg"/>
    <property type="match status" value="1"/>
</dbReference>
<dbReference type="EMBL" id="FNCG01000024">
    <property type="protein sequence ID" value="SDI57604.1"/>
    <property type="molecule type" value="Genomic_DNA"/>
</dbReference>
<evidence type="ECO:0000256" key="1">
    <source>
        <dbReference type="ARBA" id="ARBA00022553"/>
    </source>
</evidence>
<dbReference type="SMART" id="SM00448">
    <property type="entry name" value="REC"/>
    <property type="match status" value="1"/>
</dbReference>
<dbReference type="RefSeq" id="WP_091175516.1">
    <property type="nucleotide sequence ID" value="NZ_CP071878.2"/>
</dbReference>
<keyword evidence="4" id="KW-1185">Reference proteome</keyword>
<evidence type="ECO:0000313" key="4">
    <source>
        <dbReference type="Proteomes" id="UP000199705"/>
    </source>
</evidence>
<dbReference type="PANTHER" id="PTHR44591:SF14">
    <property type="entry name" value="PROTEIN PILG"/>
    <property type="match status" value="1"/>
</dbReference>
<dbReference type="AlphaFoldDB" id="A0A1G8LPJ2"/>
<dbReference type="InterPro" id="IPR050595">
    <property type="entry name" value="Bact_response_regulator"/>
</dbReference>
<gene>
    <name evidence="3" type="ORF">SAMN05192573_12418</name>
</gene>
<dbReference type="PROSITE" id="PS50110">
    <property type="entry name" value="RESPONSE_REGULATORY"/>
    <property type="match status" value="1"/>
</dbReference>
<dbReference type="GO" id="GO:0000160">
    <property type="term" value="P:phosphorelay signal transduction system"/>
    <property type="evidence" value="ECO:0007669"/>
    <property type="project" value="UniProtKB-KW"/>
</dbReference>
<evidence type="ECO:0000256" key="2">
    <source>
        <dbReference type="ARBA" id="ARBA00023012"/>
    </source>
</evidence>
<dbReference type="STRING" id="551996.SAMN05192573_12418"/>
<proteinExistence type="predicted"/>
<dbReference type="InterPro" id="IPR001789">
    <property type="entry name" value="Sig_transdc_resp-reg_receiver"/>
</dbReference>
<accession>A0A1G8LPJ2</accession>
<dbReference type="OrthoDB" id="9802426at2"/>
<evidence type="ECO:0000313" key="3">
    <source>
        <dbReference type="EMBL" id="SDI57604.1"/>
    </source>
</evidence>
<dbReference type="InterPro" id="IPR011006">
    <property type="entry name" value="CheY-like_superfamily"/>
</dbReference>
<protein>
    <submittedName>
        <fullName evidence="3">Putative two-component system response regulator/two-component system, cell cycle response regulator DivK/two-component system, NtrC family, nitrogen regulation response regulator NtrX</fullName>
    </submittedName>
</protein>
<keyword evidence="2" id="KW-0902">Two-component regulatory system</keyword>
<dbReference type="PANTHER" id="PTHR44591">
    <property type="entry name" value="STRESS RESPONSE REGULATOR PROTEIN 1"/>
    <property type="match status" value="1"/>
</dbReference>
<dbReference type="Proteomes" id="UP000199705">
    <property type="component" value="Unassembled WGS sequence"/>
</dbReference>
<sequence length="123" mass="13968">MSIKTLKKILVIEDDGDIADIMGIALCDKYEVEVKRDGYEVVAQIERFSPDLIILDNYIGQRQAREIIKEIHEVDDHRTIPFVLFSGHDNIMQLAENLNATSYLAKPFALDELYKCIDGILAA</sequence>
<dbReference type="SUPFAM" id="SSF52172">
    <property type="entry name" value="CheY-like"/>
    <property type="match status" value="1"/>
</dbReference>